<dbReference type="RefSeq" id="XP_003289575.1">
    <property type="nucleotide sequence ID" value="XM_003289527.1"/>
</dbReference>
<dbReference type="EMBL" id="GL871121">
    <property type="protein sequence ID" value="EGC33892.1"/>
    <property type="molecule type" value="Genomic_DNA"/>
</dbReference>
<dbReference type="PROSITE" id="PS51762">
    <property type="entry name" value="GH16_2"/>
    <property type="match status" value="1"/>
</dbReference>
<keyword evidence="2" id="KW-0812">Transmembrane</keyword>
<dbReference type="GeneID" id="10502765"/>
<name>F0ZQ81_DICPU</name>
<feature type="compositionally biased region" description="Low complexity" evidence="1">
    <location>
        <begin position="75"/>
        <end position="136"/>
    </location>
</feature>
<evidence type="ECO:0000313" key="4">
    <source>
        <dbReference type="EMBL" id="EGC33892.1"/>
    </source>
</evidence>
<feature type="compositionally biased region" description="Acidic residues" evidence="1">
    <location>
        <begin position="280"/>
        <end position="289"/>
    </location>
</feature>
<dbReference type="InterPro" id="IPR000757">
    <property type="entry name" value="Beta-glucanase-like"/>
</dbReference>
<feature type="compositionally biased region" description="Polar residues" evidence="1">
    <location>
        <begin position="141"/>
        <end position="150"/>
    </location>
</feature>
<dbReference type="OMA" id="FPANRWI"/>
<dbReference type="AlphaFoldDB" id="F0ZQ81"/>
<feature type="domain" description="GH16" evidence="3">
    <location>
        <begin position="290"/>
        <end position="562"/>
    </location>
</feature>
<feature type="compositionally biased region" description="Low complexity" evidence="1">
    <location>
        <begin position="151"/>
        <end position="165"/>
    </location>
</feature>
<evidence type="ECO:0000313" key="5">
    <source>
        <dbReference type="Proteomes" id="UP000001064"/>
    </source>
</evidence>
<dbReference type="GO" id="GO:0004553">
    <property type="term" value="F:hydrolase activity, hydrolyzing O-glycosyl compounds"/>
    <property type="evidence" value="ECO:0007669"/>
    <property type="project" value="InterPro"/>
</dbReference>
<feature type="region of interest" description="Disordered" evidence="1">
    <location>
        <begin position="34"/>
        <end position="320"/>
    </location>
</feature>
<proteinExistence type="predicted"/>
<dbReference type="InterPro" id="IPR013320">
    <property type="entry name" value="ConA-like_dom_sf"/>
</dbReference>
<feature type="compositionally biased region" description="Acidic residues" evidence="1">
    <location>
        <begin position="300"/>
        <end position="319"/>
    </location>
</feature>
<dbReference type="VEuPathDB" id="AmoebaDB:DICPUDRAFT_48687"/>
<dbReference type="Proteomes" id="UP000001064">
    <property type="component" value="Unassembled WGS sequence"/>
</dbReference>
<dbReference type="Gene3D" id="2.60.120.200">
    <property type="match status" value="1"/>
</dbReference>
<dbReference type="GO" id="GO:0005975">
    <property type="term" value="P:carbohydrate metabolic process"/>
    <property type="evidence" value="ECO:0007669"/>
    <property type="project" value="InterPro"/>
</dbReference>
<feature type="compositionally biased region" description="Basic and acidic residues" evidence="1">
    <location>
        <begin position="166"/>
        <end position="178"/>
    </location>
</feature>
<dbReference type="SUPFAM" id="SSF49899">
    <property type="entry name" value="Concanavalin A-like lectins/glucanases"/>
    <property type="match status" value="1"/>
</dbReference>
<keyword evidence="2" id="KW-1133">Transmembrane helix</keyword>
<reference evidence="5" key="1">
    <citation type="journal article" date="2011" name="Genome Biol.">
        <title>Comparative genomics of the social amoebae Dictyostelium discoideum and Dictyostelium purpureum.</title>
        <authorList>
            <consortium name="US DOE Joint Genome Institute (JGI-PGF)"/>
            <person name="Sucgang R."/>
            <person name="Kuo A."/>
            <person name="Tian X."/>
            <person name="Salerno W."/>
            <person name="Parikh A."/>
            <person name="Feasley C.L."/>
            <person name="Dalin E."/>
            <person name="Tu H."/>
            <person name="Huang E."/>
            <person name="Barry K."/>
            <person name="Lindquist E."/>
            <person name="Shapiro H."/>
            <person name="Bruce D."/>
            <person name="Schmutz J."/>
            <person name="Salamov A."/>
            <person name="Fey P."/>
            <person name="Gaudet P."/>
            <person name="Anjard C."/>
            <person name="Babu M.M."/>
            <person name="Basu S."/>
            <person name="Bushmanova Y."/>
            <person name="van der Wel H."/>
            <person name="Katoh-Kurasawa M."/>
            <person name="Dinh C."/>
            <person name="Coutinho P.M."/>
            <person name="Saito T."/>
            <person name="Elias M."/>
            <person name="Schaap P."/>
            <person name="Kay R.R."/>
            <person name="Henrissat B."/>
            <person name="Eichinger L."/>
            <person name="Rivero F."/>
            <person name="Putnam N.H."/>
            <person name="West C.M."/>
            <person name="Loomis W.F."/>
            <person name="Chisholm R.L."/>
            <person name="Shaulsky G."/>
            <person name="Strassmann J.E."/>
            <person name="Queller D.C."/>
            <person name="Kuspa A."/>
            <person name="Grigoriev I.V."/>
        </authorList>
    </citation>
    <scope>NUCLEOTIDE SEQUENCE [LARGE SCALE GENOMIC DNA]</scope>
    <source>
        <strain evidence="5">QSDP1</strain>
    </source>
</reference>
<evidence type="ECO:0000256" key="2">
    <source>
        <dbReference type="SAM" id="Phobius"/>
    </source>
</evidence>
<sequence>MKKYQSVIIYSILIIFLVFSSYVQIINSEEFIARDSAQGDEVEEPDSDDLPPPPPETYGPNIVPQFAPPKKKTLPPKSTIKPKITLKPIKTLTPKSVTKITTTSKDGSHTPTTTTTTTSKTSGTKPSATSKTTTSLKSDEPTSTASKSTITGKPTPTISKSSSKPTKADESLETEKPKATITSKTPITTGGKSKTTTTMGSTTSKLHSSTPSPTNKTTSKPTNKTTSKPTLASTTSKPSTSTVKTTSKPTLTTSTGKASTTSKLPITKKPVSKGSKGSESSEESEEEFFSSEGKIPIPDISDDEPIDGENSEESDDGDDFLIKESSEVTTSSKLISCSDDVVDDMSTDGNFLSSISSISNNPYSCTLLSENVQYTNAGTKKIMKLTLDNEGCPSKCLNNSYTCAEVESTQKLSYGTYTFNLVPSPATNSITKAYIASGGKGQYSDVFFKINGNSTSITYGYTYFGVLVQFTDSLPGADFTLFHNYTFIYTSTGISWYFDKLLLKNKIESTYFSSGAKIPVPPMNYYVSLTNNQEKSISATKLPTHAQLSLFNYISAPCINGSSESDSELFTQWNTSPIGYFISNCTSYRPIDIYNDTLQGNWLDKSNTMVRDPSTQFARIGTSIGFALNRGNDYFRLRTNETFPVRRHKYLSFWLNGGNSGKQSLVLYLTYNSLRVGIANIGDYLLGGIEAGVWYKVIIPLFQIPINPSNVTKIDGFMIQGTNSEFMDMVYLDDIQFSNGTVCMDLKNETNISYFDKGEFLGGANNTYSSGNINFKSKASLYRGYTTIEFQVSSFNNLMISLENGTLNTNLYDGFVFDLYFEPDPNYQFPGLENTESNEDVLRNVPPKQLNAAICLGEETIQAQLPCMGITQYVGGEFPANRWIELSIPFFDLFAFKNALITSIQFKTNIPEHQGSLYIGRIMAAHFVPPFHEADDDSSFTISNFNFNFNILLILLIIQIILLL</sequence>
<dbReference type="OrthoDB" id="20596at2759"/>
<feature type="compositionally biased region" description="Low complexity" evidence="1">
    <location>
        <begin position="290"/>
        <end position="299"/>
    </location>
</feature>
<protein>
    <recommendedName>
        <fullName evidence="3">GH16 domain-containing protein</fullName>
    </recommendedName>
</protein>
<accession>F0ZQ81</accession>
<dbReference type="Pfam" id="PF00722">
    <property type="entry name" value="Glyco_hydro_16"/>
    <property type="match status" value="1"/>
</dbReference>
<dbReference type="InParanoid" id="F0ZQ81"/>
<dbReference type="STRING" id="5786.F0ZQ81"/>
<feature type="transmembrane region" description="Helical" evidence="2">
    <location>
        <begin position="7"/>
        <end position="26"/>
    </location>
</feature>
<organism evidence="4 5">
    <name type="scientific">Dictyostelium purpureum</name>
    <name type="common">Slime mold</name>
    <dbReference type="NCBI Taxonomy" id="5786"/>
    <lineage>
        <taxon>Eukaryota</taxon>
        <taxon>Amoebozoa</taxon>
        <taxon>Evosea</taxon>
        <taxon>Eumycetozoa</taxon>
        <taxon>Dictyostelia</taxon>
        <taxon>Dictyosteliales</taxon>
        <taxon>Dictyosteliaceae</taxon>
        <taxon>Dictyostelium</taxon>
    </lineage>
</organism>
<evidence type="ECO:0000256" key="1">
    <source>
        <dbReference type="SAM" id="MobiDB-lite"/>
    </source>
</evidence>
<dbReference type="eggNOG" id="ENOG502RSRU">
    <property type="taxonomic scope" value="Eukaryota"/>
</dbReference>
<dbReference type="FunCoup" id="F0ZQ81">
    <property type="interactions" value="743"/>
</dbReference>
<gene>
    <name evidence="4" type="ORF">DICPUDRAFT_48687</name>
</gene>
<dbReference type="KEGG" id="dpp:DICPUDRAFT_48687"/>
<feature type="compositionally biased region" description="Low complexity" evidence="1">
    <location>
        <begin position="179"/>
        <end position="264"/>
    </location>
</feature>
<keyword evidence="5" id="KW-1185">Reference proteome</keyword>
<keyword evidence="2" id="KW-0472">Membrane</keyword>
<evidence type="ECO:0000259" key="3">
    <source>
        <dbReference type="PROSITE" id="PS51762"/>
    </source>
</evidence>
<feature type="compositionally biased region" description="Acidic residues" evidence="1">
    <location>
        <begin position="38"/>
        <end position="49"/>
    </location>
</feature>